<evidence type="ECO:0000256" key="4">
    <source>
        <dbReference type="ARBA" id="ARBA00023014"/>
    </source>
</evidence>
<dbReference type="InterPro" id="IPR013785">
    <property type="entry name" value="Aldolase_TIM"/>
</dbReference>
<evidence type="ECO:0000259" key="6">
    <source>
        <dbReference type="Pfam" id="PF04055"/>
    </source>
</evidence>
<comment type="caution">
    <text evidence="8">The sequence shown here is derived from an EMBL/GenBank/DDBJ whole genome shotgun (WGS) entry which is preliminary data.</text>
</comment>
<dbReference type="SFLD" id="SFLDF00365">
    <property type="entry name" value="thuricin_CD_(TrnCD-like)"/>
    <property type="match status" value="1"/>
</dbReference>
<name>A0ABW9HTS7_9ACTN</name>
<dbReference type="InterPro" id="IPR050377">
    <property type="entry name" value="Radical_SAM_PqqE_MftC-like"/>
</dbReference>
<keyword evidence="3" id="KW-0408">Iron</keyword>
<dbReference type="SFLD" id="SFLDG01216">
    <property type="entry name" value="thioether_bond_formation_requi"/>
    <property type="match status" value="1"/>
</dbReference>
<proteinExistence type="predicted"/>
<dbReference type="CDD" id="cd01335">
    <property type="entry name" value="Radical_SAM"/>
    <property type="match status" value="1"/>
</dbReference>
<evidence type="ECO:0000256" key="2">
    <source>
        <dbReference type="ARBA" id="ARBA00022723"/>
    </source>
</evidence>
<dbReference type="RefSeq" id="WP_109364167.1">
    <property type="nucleotide sequence ID" value="NZ_JBJVNI010000012.1"/>
</dbReference>
<evidence type="ECO:0000256" key="3">
    <source>
        <dbReference type="ARBA" id="ARBA00023004"/>
    </source>
</evidence>
<sequence>MFPAQLPLRFAWLEITGLCNLNCRHCYAESSPQGDHGDMTETDWIRVIDQLDEMGVRDIQFIGGEPTLHPGLSRFIRHAGKYGMRIEVFSNMTHIKPEVWDALQLPGVRLAFSYYSDEASGHEAVTGTRGSHVGTRTNVQRARELGIEMRGSIIDVREGQRGQQAEKELLRLGIRDVRTDRIRPFGRGADGKPPRFEELCGMCGRAKFAVLPDGRVTPCVFSRWMEIGNVHRQTLAEIYSSEAMNAARSDLEREFPHTAPHMAPTCLPECNPSFDSCSPQTVCAPDAACGPTGSGDDDGGSGSLPRTDC</sequence>
<gene>
    <name evidence="8" type="ORF">ACKI18_22740</name>
</gene>
<dbReference type="InterPro" id="IPR007197">
    <property type="entry name" value="rSAM"/>
</dbReference>
<feature type="domain" description="4Fe4S-binding SPASM" evidence="7">
    <location>
        <begin position="200"/>
        <end position="253"/>
    </location>
</feature>
<evidence type="ECO:0000313" key="8">
    <source>
        <dbReference type="EMBL" id="MFM9611519.1"/>
    </source>
</evidence>
<dbReference type="SFLD" id="SFLDG01067">
    <property type="entry name" value="SPASM/twitch_domain_containing"/>
    <property type="match status" value="1"/>
</dbReference>
<reference evidence="8 9" key="1">
    <citation type="submission" date="2024-12" db="EMBL/GenBank/DDBJ databases">
        <title>Forecasting of Potato common scab and diversities of Pathogenic streptomyces spp. in china.</title>
        <authorList>
            <person name="Handique U."/>
            <person name="Wu J."/>
        </authorList>
    </citation>
    <scope>NUCLEOTIDE SEQUENCE [LARGE SCALE GENOMIC DNA]</scope>
    <source>
        <strain evidence="8 9">ZRIMU1530</strain>
    </source>
</reference>
<dbReference type="InterPro" id="IPR023885">
    <property type="entry name" value="4Fe4S-binding_SPASM_dom"/>
</dbReference>
<dbReference type="SFLD" id="SFLDS00029">
    <property type="entry name" value="Radical_SAM"/>
    <property type="match status" value="1"/>
</dbReference>
<dbReference type="CDD" id="cd21109">
    <property type="entry name" value="SPASM"/>
    <property type="match status" value="1"/>
</dbReference>
<accession>A0ABW9HTS7</accession>
<dbReference type="InterPro" id="IPR058240">
    <property type="entry name" value="rSAM_sf"/>
</dbReference>
<dbReference type="Proteomes" id="UP001631957">
    <property type="component" value="Unassembled WGS sequence"/>
</dbReference>
<keyword evidence="4" id="KW-0411">Iron-sulfur</keyword>
<evidence type="ECO:0000313" key="9">
    <source>
        <dbReference type="Proteomes" id="UP001631957"/>
    </source>
</evidence>
<evidence type="ECO:0000256" key="1">
    <source>
        <dbReference type="ARBA" id="ARBA00022691"/>
    </source>
</evidence>
<organism evidence="8 9">
    <name type="scientific">Streptomyces niveiscabiei</name>
    <dbReference type="NCBI Taxonomy" id="164115"/>
    <lineage>
        <taxon>Bacteria</taxon>
        <taxon>Bacillati</taxon>
        <taxon>Actinomycetota</taxon>
        <taxon>Actinomycetes</taxon>
        <taxon>Kitasatosporales</taxon>
        <taxon>Streptomycetaceae</taxon>
        <taxon>Streptomyces</taxon>
    </lineage>
</organism>
<keyword evidence="1" id="KW-0949">S-adenosyl-L-methionine</keyword>
<feature type="region of interest" description="Disordered" evidence="5">
    <location>
        <begin position="290"/>
        <end position="309"/>
    </location>
</feature>
<dbReference type="Pfam" id="PF13186">
    <property type="entry name" value="SPASM"/>
    <property type="match status" value="1"/>
</dbReference>
<evidence type="ECO:0000259" key="7">
    <source>
        <dbReference type="Pfam" id="PF13186"/>
    </source>
</evidence>
<protein>
    <submittedName>
        <fullName evidence="8">Radical SAM protein</fullName>
    </submittedName>
</protein>
<dbReference type="PANTHER" id="PTHR11228">
    <property type="entry name" value="RADICAL SAM DOMAIN PROTEIN"/>
    <property type="match status" value="1"/>
</dbReference>
<dbReference type="Pfam" id="PF04055">
    <property type="entry name" value="Radical_SAM"/>
    <property type="match status" value="1"/>
</dbReference>
<keyword evidence="2" id="KW-0479">Metal-binding</keyword>
<dbReference type="SUPFAM" id="SSF102114">
    <property type="entry name" value="Radical SAM enzymes"/>
    <property type="match status" value="1"/>
</dbReference>
<dbReference type="SFLD" id="SFLDG01386">
    <property type="entry name" value="main_SPASM_domain-containing"/>
    <property type="match status" value="1"/>
</dbReference>
<evidence type="ECO:0000256" key="5">
    <source>
        <dbReference type="SAM" id="MobiDB-lite"/>
    </source>
</evidence>
<dbReference type="Gene3D" id="3.20.20.70">
    <property type="entry name" value="Aldolase class I"/>
    <property type="match status" value="1"/>
</dbReference>
<feature type="domain" description="Radical SAM core" evidence="6">
    <location>
        <begin position="14"/>
        <end position="148"/>
    </location>
</feature>
<dbReference type="EMBL" id="JBJVNI010000012">
    <property type="protein sequence ID" value="MFM9611519.1"/>
    <property type="molecule type" value="Genomic_DNA"/>
</dbReference>
<dbReference type="PANTHER" id="PTHR11228:SF7">
    <property type="entry name" value="PQQA PEPTIDE CYCLASE"/>
    <property type="match status" value="1"/>
</dbReference>
<keyword evidence="9" id="KW-1185">Reference proteome</keyword>